<organism evidence="2">
    <name type="scientific">marine metagenome</name>
    <dbReference type="NCBI Taxonomy" id="408172"/>
    <lineage>
        <taxon>unclassified sequences</taxon>
        <taxon>metagenomes</taxon>
        <taxon>ecological metagenomes</taxon>
    </lineage>
</organism>
<gene>
    <name evidence="2" type="ORF">METZ01_LOCUS64578</name>
</gene>
<accession>A0A381T7K6</accession>
<sequence>MEAYRDQYASVFRNGRGVTILAISNDSPEALASWAADDDFPVLFGSDPEGSAAQAFGVGARGNGMASSRAVVIVDPEGRVSFATPQFREVDPTSYEELAAEVAKVAMPIEADNDD</sequence>
<evidence type="ECO:0000259" key="1">
    <source>
        <dbReference type="Pfam" id="PF00578"/>
    </source>
</evidence>
<proteinExistence type="predicted"/>
<dbReference type="EMBL" id="UINC01004092">
    <property type="protein sequence ID" value="SVA11724.1"/>
    <property type="molecule type" value="Genomic_DNA"/>
</dbReference>
<protein>
    <recommendedName>
        <fullName evidence="1">Alkyl hydroperoxide reductase subunit C/ Thiol specific antioxidant domain-containing protein</fullName>
    </recommendedName>
</protein>
<dbReference type="GO" id="GO:0016491">
    <property type="term" value="F:oxidoreductase activity"/>
    <property type="evidence" value="ECO:0007669"/>
    <property type="project" value="InterPro"/>
</dbReference>
<evidence type="ECO:0000313" key="2">
    <source>
        <dbReference type="EMBL" id="SVA11724.1"/>
    </source>
</evidence>
<dbReference type="CDD" id="cd02971">
    <property type="entry name" value="PRX_family"/>
    <property type="match status" value="1"/>
</dbReference>
<dbReference type="InterPro" id="IPR036249">
    <property type="entry name" value="Thioredoxin-like_sf"/>
</dbReference>
<dbReference type="InterPro" id="IPR000866">
    <property type="entry name" value="AhpC/TSA"/>
</dbReference>
<name>A0A381T7K6_9ZZZZ</name>
<dbReference type="Gene3D" id="3.40.30.10">
    <property type="entry name" value="Glutaredoxin"/>
    <property type="match status" value="1"/>
</dbReference>
<reference evidence="2" key="1">
    <citation type="submission" date="2018-05" db="EMBL/GenBank/DDBJ databases">
        <authorList>
            <person name="Lanie J.A."/>
            <person name="Ng W.-L."/>
            <person name="Kazmierczak K.M."/>
            <person name="Andrzejewski T.M."/>
            <person name="Davidsen T.M."/>
            <person name="Wayne K.J."/>
            <person name="Tettelin H."/>
            <person name="Glass J.I."/>
            <person name="Rusch D."/>
            <person name="Podicherti R."/>
            <person name="Tsui H.-C.T."/>
            <person name="Winkler M.E."/>
        </authorList>
    </citation>
    <scope>NUCLEOTIDE SEQUENCE</scope>
</reference>
<dbReference type="SUPFAM" id="SSF52833">
    <property type="entry name" value="Thioredoxin-like"/>
    <property type="match status" value="1"/>
</dbReference>
<dbReference type="Pfam" id="PF00578">
    <property type="entry name" value="AhpC-TSA"/>
    <property type="match status" value="1"/>
</dbReference>
<dbReference type="GO" id="GO:0016209">
    <property type="term" value="F:antioxidant activity"/>
    <property type="evidence" value="ECO:0007669"/>
    <property type="project" value="InterPro"/>
</dbReference>
<feature type="domain" description="Alkyl hydroperoxide reductase subunit C/ Thiol specific antioxidant" evidence="1">
    <location>
        <begin position="3"/>
        <end position="81"/>
    </location>
</feature>
<dbReference type="AlphaFoldDB" id="A0A381T7K6"/>